<accession>A0ABM7SE46</accession>
<sequence>MRKNILITVLLILIGLNGNCQKSKKNQSVVDESDVVITLKDGNTKNGKVSFPILSNEKEFKITIGDKTEKVSKKDVEKITFKGYNGAIIDYYNVRIDKSSDKTELMQAAIPIGKVKLYTYTWGNGKFRPVYNMQGFSSGGINFYCKRDNEDYATAVAFNDGKSVNRNSLFKKRASKYFADNPTIVQKIKNGEYKYTDIAQVVIEYNGLVTVE</sequence>
<reference evidence="1 2" key="1">
    <citation type="submission" date="2021-06" db="EMBL/GenBank/DDBJ databases">
        <title>Whole genome sequences of Flavobacterium sp. KK2020170 and assembly.</title>
        <authorList>
            <person name="Kitahara K."/>
            <person name="Miyoshi S."/>
            <person name="Uesaka K."/>
        </authorList>
    </citation>
    <scope>NUCLEOTIDE SEQUENCE [LARGE SCALE GENOMIC DNA]</scope>
    <source>
        <strain evidence="1 2">KK2020170</strain>
    </source>
</reference>
<gene>
    <name evidence="1" type="ORF">KK2020170_19260</name>
</gene>
<evidence type="ECO:0000313" key="2">
    <source>
        <dbReference type="Proteomes" id="UP000825258"/>
    </source>
</evidence>
<name>A0ABM7SE46_9FLAO</name>
<dbReference type="Proteomes" id="UP000825258">
    <property type="component" value="Chromosome"/>
</dbReference>
<keyword evidence="2" id="KW-1185">Reference proteome</keyword>
<protein>
    <recommendedName>
        <fullName evidence="3">Lipoprotein</fullName>
    </recommendedName>
</protein>
<evidence type="ECO:0008006" key="3">
    <source>
        <dbReference type="Google" id="ProtNLM"/>
    </source>
</evidence>
<dbReference type="EMBL" id="AP024749">
    <property type="protein sequence ID" value="BCY29058.1"/>
    <property type="molecule type" value="Genomic_DNA"/>
</dbReference>
<dbReference type="RefSeq" id="WP_221258157.1">
    <property type="nucleotide sequence ID" value="NZ_AP024749.1"/>
</dbReference>
<organism evidence="1 2">
    <name type="scientific">Flavobacterium okayamense</name>
    <dbReference type="NCBI Taxonomy" id="2830782"/>
    <lineage>
        <taxon>Bacteria</taxon>
        <taxon>Pseudomonadati</taxon>
        <taxon>Bacteroidota</taxon>
        <taxon>Flavobacteriia</taxon>
        <taxon>Flavobacteriales</taxon>
        <taxon>Flavobacteriaceae</taxon>
        <taxon>Flavobacterium</taxon>
    </lineage>
</organism>
<proteinExistence type="predicted"/>
<evidence type="ECO:0000313" key="1">
    <source>
        <dbReference type="EMBL" id="BCY29058.1"/>
    </source>
</evidence>